<dbReference type="EMBL" id="CADCUG010000100">
    <property type="protein sequence ID" value="CAA9341439.1"/>
    <property type="molecule type" value="Genomic_DNA"/>
</dbReference>
<dbReference type="AlphaFoldDB" id="A0A6J4LYB8"/>
<sequence length="39" mass="4313">DPQHPARGARMARQQDDVRGSVAALCVPARARFRPVSRL</sequence>
<protein>
    <submittedName>
        <fullName evidence="1">Uncharacterized protein</fullName>
    </submittedName>
</protein>
<name>A0A6J4LYB8_9ACTN</name>
<feature type="non-terminal residue" evidence="1">
    <location>
        <position position="39"/>
    </location>
</feature>
<gene>
    <name evidence="1" type="ORF">AVDCRST_MAG29-1604</name>
</gene>
<feature type="non-terminal residue" evidence="1">
    <location>
        <position position="1"/>
    </location>
</feature>
<evidence type="ECO:0000313" key="1">
    <source>
        <dbReference type="EMBL" id="CAA9341439.1"/>
    </source>
</evidence>
<reference evidence="1" key="1">
    <citation type="submission" date="2020-02" db="EMBL/GenBank/DDBJ databases">
        <authorList>
            <person name="Meier V. D."/>
        </authorList>
    </citation>
    <scope>NUCLEOTIDE SEQUENCE</scope>
    <source>
        <strain evidence="1">AVDCRST_MAG29</strain>
    </source>
</reference>
<accession>A0A6J4LYB8</accession>
<proteinExistence type="predicted"/>
<organism evidence="1">
    <name type="scientific">uncultured Nocardioidaceae bacterium</name>
    <dbReference type="NCBI Taxonomy" id="253824"/>
    <lineage>
        <taxon>Bacteria</taxon>
        <taxon>Bacillati</taxon>
        <taxon>Actinomycetota</taxon>
        <taxon>Actinomycetes</taxon>
        <taxon>Propionibacteriales</taxon>
        <taxon>Nocardioidaceae</taxon>
        <taxon>environmental samples</taxon>
    </lineage>
</organism>